<gene>
    <name evidence="3" type="ORF">M9458_048263</name>
</gene>
<feature type="compositionally biased region" description="Basic and acidic residues" evidence="1">
    <location>
        <begin position="34"/>
        <end position="54"/>
    </location>
</feature>
<dbReference type="AlphaFoldDB" id="A0ABD0N736"/>
<name>A0ABD0N736_CIRMR</name>
<feature type="compositionally biased region" description="Basic residues" evidence="1">
    <location>
        <begin position="21"/>
        <end position="33"/>
    </location>
</feature>
<accession>A0ABD0N736</accession>
<dbReference type="InterPro" id="IPR052795">
    <property type="entry name" value="RREB1"/>
</dbReference>
<evidence type="ECO:0000259" key="2">
    <source>
        <dbReference type="PROSITE" id="PS00028"/>
    </source>
</evidence>
<feature type="domain" description="C2H2-type" evidence="2">
    <location>
        <begin position="71"/>
        <end position="91"/>
    </location>
</feature>
<proteinExistence type="predicted"/>
<dbReference type="InterPro" id="IPR013087">
    <property type="entry name" value="Znf_C2H2_type"/>
</dbReference>
<protein>
    <recommendedName>
        <fullName evidence="2">C2H2-type domain-containing protein</fullName>
    </recommendedName>
</protein>
<organism evidence="3 4">
    <name type="scientific">Cirrhinus mrigala</name>
    <name type="common">Mrigala</name>
    <dbReference type="NCBI Taxonomy" id="683832"/>
    <lineage>
        <taxon>Eukaryota</taxon>
        <taxon>Metazoa</taxon>
        <taxon>Chordata</taxon>
        <taxon>Craniata</taxon>
        <taxon>Vertebrata</taxon>
        <taxon>Euteleostomi</taxon>
        <taxon>Actinopterygii</taxon>
        <taxon>Neopterygii</taxon>
        <taxon>Teleostei</taxon>
        <taxon>Ostariophysi</taxon>
        <taxon>Cypriniformes</taxon>
        <taxon>Cyprinidae</taxon>
        <taxon>Labeoninae</taxon>
        <taxon>Labeonini</taxon>
        <taxon>Cirrhinus</taxon>
    </lineage>
</organism>
<comment type="caution">
    <text evidence="3">The sequence shown here is derived from an EMBL/GenBank/DDBJ whole genome shotgun (WGS) entry which is preliminary data.</text>
</comment>
<evidence type="ECO:0000313" key="4">
    <source>
        <dbReference type="Proteomes" id="UP001529510"/>
    </source>
</evidence>
<dbReference type="PANTHER" id="PTHR46451:SF1">
    <property type="entry name" value="RAS-RESPONSIVE ELEMENT-BINDING PROTEIN 1"/>
    <property type="match status" value="1"/>
</dbReference>
<dbReference type="PANTHER" id="PTHR46451">
    <property type="entry name" value="RAS-RESPONSIVE ELEMENT-BINDING PROTEIN 1"/>
    <property type="match status" value="1"/>
</dbReference>
<keyword evidence="4" id="KW-1185">Reference proteome</keyword>
<evidence type="ECO:0000313" key="3">
    <source>
        <dbReference type="EMBL" id="KAL0157017.1"/>
    </source>
</evidence>
<evidence type="ECO:0000256" key="1">
    <source>
        <dbReference type="SAM" id="MobiDB-lite"/>
    </source>
</evidence>
<feature type="non-terminal residue" evidence="3">
    <location>
        <position position="96"/>
    </location>
</feature>
<sequence>MKIHEKDSASSIPNSPTLSPPKRRRSSAHKRKLSHDEDTEKTEETSSKKVKEDSMVDEQSLNKGQEEVLTCPICFKNLTCRNDFDAHMETHPDTTL</sequence>
<reference evidence="3 4" key="1">
    <citation type="submission" date="2024-05" db="EMBL/GenBank/DDBJ databases">
        <title>Genome sequencing and assembly of Indian major carp, Cirrhinus mrigala (Hamilton, 1822).</title>
        <authorList>
            <person name="Mohindra V."/>
            <person name="Chowdhury L.M."/>
            <person name="Lal K."/>
            <person name="Jena J.K."/>
        </authorList>
    </citation>
    <scope>NUCLEOTIDE SEQUENCE [LARGE SCALE GENOMIC DNA]</scope>
    <source>
        <strain evidence="3">CM1030</strain>
        <tissue evidence="3">Blood</tissue>
    </source>
</reference>
<feature type="region of interest" description="Disordered" evidence="1">
    <location>
        <begin position="1"/>
        <end position="63"/>
    </location>
</feature>
<dbReference type="PROSITE" id="PS00028">
    <property type="entry name" value="ZINC_FINGER_C2H2_1"/>
    <property type="match status" value="1"/>
</dbReference>
<dbReference type="EMBL" id="JAMKFB020000024">
    <property type="protein sequence ID" value="KAL0157017.1"/>
    <property type="molecule type" value="Genomic_DNA"/>
</dbReference>
<dbReference type="Proteomes" id="UP001529510">
    <property type="component" value="Unassembled WGS sequence"/>
</dbReference>